<dbReference type="EMBL" id="CP048222">
    <property type="protein sequence ID" value="QHT66115.1"/>
    <property type="molecule type" value="Genomic_DNA"/>
</dbReference>
<gene>
    <name evidence="1" type="ORF">GXP67_05240</name>
</gene>
<keyword evidence="2" id="KW-1185">Reference proteome</keyword>
<dbReference type="KEGG" id="rhoz:GXP67_05240"/>
<evidence type="ECO:0000313" key="2">
    <source>
        <dbReference type="Proteomes" id="UP000480178"/>
    </source>
</evidence>
<dbReference type="RefSeq" id="WP_162442186.1">
    <property type="nucleotide sequence ID" value="NZ_CP048222.1"/>
</dbReference>
<accession>A0A6C0GDS3</accession>
<dbReference type="Proteomes" id="UP000480178">
    <property type="component" value="Chromosome"/>
</dbReference>
<proteinExistence type="predicted"/>
<reference evidence="1 2" key="1">
    <citation type="submission" date="2020-01" db="EMBL/GenBank/DDBJ databases">
        <authorList>
            <person name="Kim M.K."/>
        </authorList>
    </citation>
    <scope>NUCLEOTIDE SEQUENCE [LARGE SCALE GENOMIC DNA]</scope>
    <source>
        <strain evidence="1 2">172606-1</strain>
    </source>
</reference>
<name>A0A6C0GDS3_9BACT</name>
<evidence type="ECO:0000313" key="1">
    <source>
        <dbReference type="EMBL" id="QHT66115.1"/>
    </source>
</evidence>
<sequence length="89" mass="9676">MHLHAEYIFEASELKTLLSSANDNDLIAIQVMLDRLGQKKFVMEVCAVNLNAPVSKPEVSGATHDTMMFMDAATATRPAVKGCPRPPSC</sequence>
<dbReference type="AlphaFoldDB" id="A0A6C0GDS3"/>
<protein>
    <submittedName>
        <fullName evidence="1">Uncharacterized protein</fullName>
    </submittedName>
</protein>
<organism evidence="1 2">
    <name type="scientific">Rhodocytophaga rosea</name>
    <dbReference type="NCBI Taxonomy" id="2704465"/>
    <lineage>
        <taxon>Bacteria</taxon>
        <taxon>Pseudomonadati</taxon>
        <taxon>Bacteroidota</taxon>
        <taxon>Cytophagia</taxon>
        <taxon>Cytophagales</taxon>
        <taxon>Rhodocytophagaceae</taxon>
        <taxon>Rhodocytophaga</taxon>
    </lineage>
</organism>